<dbReference type="PANTHER" id="PTHR31747:SF17">
    <property type="entry name" value="PROTEIN LOL2"/>
    <property type="match status" value="1"/>
</dbReference>
<dbReference type="GO" id="GO:0005634">
    <property type="term" value="C:nucleus"/>
    <property type="evidence" value="ECO:0007669"/>
    <property type="project" value="UniProtKB-SubCell"/>
</dbReference>
<comment type="subcellular location">
    <subcellularLocation>
        <location evidence="1">Nucleus</location>
    </subcellularLocation>
</comment>
<sequence length="140" mass="15644">MKAPHQGGNQSQIIRRHRNSNRRCNPNHNRNRNRNRNLHRLVDVVGIRWSVVLVIACFHIHEVPNMLNVHAVGLEVSVGTSNPIVGQVECGSCAVLLMYPFGASHVKCSSCQYVTEIGAHNERPPWSIQQRKPVPAKSGC</sequence>
<evidence type="ECO:0000256" key="2">
    <source>
        <dbReference type="ARBA" id="ARBA00023242"/>
    </source>
</evidence>
<dbReference type="NCBIfam" id="TIGR01053">
    <property type="entry name" value="LSD1"/>
    <property type="match status" value="1"/>
</dbReference>
<keyword evidence="6" id="KW-1185">Reference proteome</keyword>
<keyword evidence="2" id="KW-0539">Nucleus</keyword>
<evidence type="ECO:0000313" key="6">
    <source>
        <dbReference type="Proteomes" id="UP001374535"/>
    </source>
</evidence>
<evidence type="ECO:0000313" key="5">
    <source>
        <dbReference type="EMBL" id="WVZ23144.1"/>
    </source>
</evidence>
<name>A0AAQ3P896_VIGMU</name>
<gene>
    <name evidence="5" type="ORF">V8G54_001688</name>
</gene>
<dbReference type="InterPro" id="IPR005735">
    <property type="entry name" value="Znf_LSD1"/>
</dbReference>
<dbReference type="AlphaFoldDB" id="A0AAQ3P896"/>
<feature type="domain" description="Zinc finger LSD1-type" evidence="4">
    <location>
        <begin position="90"/>
        <end position="114"/>
    </location>
</feature>
<dbReference type="Proteomes" id="UP001374535">
    <property type="component" value="Chromosome 1"/>
</dbReference>
<dbReference type="EMBL" id="CP144700">
    <property type="protein sequence ID" value="WVZ23144.1"/>
    <property type="molecule type" value="Genomic_DNA"/>
</dbReference>
<evidence type="ECO:0000259" key="4">
    <source>
        <dbReference type="Pfam" id="PF06943"/>
    </source>
</evidence>
<dbReference type="InterPro" id="IPR040319">
    <property type="entry name" value="LSD1-like"/>
</dbReference>
<feature type="region of interest" description="Disordered" evidence="3">
    <location>
        <begin position="1"/>
        <end position="33"/>
    </location>
</feature>
<dbReference type="PANTHER" id="PTHR31747">
    <property type="entry name" value="PROTEIN LSD1"/>
    <property type="match status" value="1"/>
</dbReference>
<accession>A0AAQ3P896</accession>
<evidence type="ECO:0000256" key="1">
    <source>
        <dbReference type="ARBA" id="ARBA00004123"/>
    </source>
</evidence>
<proteinExistence type="predicted"/>
<dbReference type="Pfam" id="PF06943">
    <property type="entry name" value="zf-LSD1"/>
    <property type="match status" value="1"/>
</dbReference>
<organism evidence="5 6">
    <name type="scientific">Vigna mungo</name>
    <name type="common">Black gram</name>
    <name type="synonym">Phaseolus mungo</name>
    <dbReference type="NCBI Taxonomy" id="3915"/>
    <lineage>
        <taxon>Eukaryota</taxon>
        <taxon>Viridiplantae</taxon>
        <taxon>Streptophyta</taxon>
        <taxon>Embryophyta</taxon>
        <taxon>Tracheophyta</taxon>
        <taxon>Spermatophyta</taxon>
        <taxon>Magnoliopsida</taxon>
        <taxon>eudicotyledons</taxon>
        <taxon>Gunneridae</taxon>
        <taxon>Pentapetalae</taxon>
        <taxon>rosids</taxon>
        <taxon>fabids</taxon>
        <taxon>Fabales</taxon>
        <taxon>Fabaceae</taxon>
        <taxon>Papilionoideae</taxon>
        <taxon>50 kb inversion clade</taxon>
        <taxon>NPAAA clade</taxon>
        <taxon>indigoferoid/millettioid clade</taxon>
        <taxon>Phaseoleae</taxon>
        <taxon>Vigna</taxon>
    </lineage>
</organism>
<reference evidence="5 6" key="1">
    <citation type="journal article" date="2023" name="Life. Sci Alliance">
        <title>Evolutionary insights into 3D genome organization and epigenetic landscape of Vigna mungo.</title>
        <authorList>
            <person name="Junaid A."/>
            <person name="Singh B."/>
            <person name="Bhatia S."/>
        </authorList>
    </citation>
    <scope>NUCLEOTIDE SEQUENCE [LARGE SCALE GENOMIC DNA]</scope>
    <source>
        <strain evidence="5">Urdbean</strain>
    </source>
</reference>
<evidence type="ECO:0000256" key="3">
    <source>
        <dbReference type="SAM" id="MobiDB-lite"/>
    </source>
</evidence>
<protein>
    <recommendedName>
        <fullName evidence="4">Zinc finger LSD1-type domain-containing protein</fullName>
    </recommendedName>
</protein>